<reference evidence="1 2" key="1">
    <citation type="submission" date="2020-02" db="EMBL/GenBank/DDBJ databases">
        <title>Comparative genomics of the hypocrealean fungal genus Beauvera.</title>
        <authorList>
            <person name="Showalter D.N."/>
            <person name="Bushley K.E."/>
            <person name="Rehner S.A."/>
        </authorList>
    </citation>
    <scope>NUCLEOTIDE SEQUENCE [LARGE SCALE GENOMIC DNA]</scope>
    <source>
        <strain evidence="1 2">ARSEF4384</strain>
    </source>
</reference>
<comment type="caution">
    <text evidence="1">The sequence shown here is derived from an EMBL/GenBank/DDBJ whole genome shotgun (WGS) entry which is preliminary data.</text>
</comment>
<keyword evidence="2" id="KW-1185">Reference proteome</keyword>
<name>A0AAW0S008_9HYPO</name>
<evidence type="ECO:0008006" key="3">
    <source>
        <dbReference type="Google" id="ProtNLM"/>
    </source>
</evidence>
<dbReference type="InterPro" id="IPR027417">
    <property type="entry name" value="P-loop_NTPase"/>
</dbReference>
<gene>
    <name evidence="1" type="ORF">G3M48_001286</name>
</gene>
<accession>A0AAW0S008</accession>
<protein>
    <recommendedName>
        <fullName evidence="3">ABC transporter domain-containing protein</fullName>
    </recommendedName>
</protein>
<evidence type="ECO:0000313" key="1">
    <source>
        <dbReference type="EMBL" id="KAK8147618.1"/>
    </source>
</evidence>
<evidence type="ECO:0000313" key="2">
    <source>
        <dbReference type="Proteomes" id="UP001397290"/>
    </source>
</evidence>
<dbReference type="Gene3D" id="3.40.50.300">
    <property type="entry name" value="P-loop containing nucleotide triphosphate hydrolases"/>
    <property type="match status" value="1"/>
</dbReference>
<dbReference type="SUPFAM" id="SSF52540">
    <property type="entry name" value="P-loop containing nucleoside triphosphate hydrolases"/>
    <property type="match status" value="1"/>
</dbReference>
<organism evidence="1 2">
    <name type="scientific">Beauveria asiatica</name>
    <dbReference type="NCBI Taxonomy" id="1069075"/>
    <lineage>
        <taxon>Eukaryota</taxon>
        <taxon>Fungi</taxon>
        <taxon>Dikarya</taxon>
        <taxon>Ascomycota</taxon>
        <taxon>Pezizomycotina</taxon>
        <taxon>Sordariomycetes</taxon>
        <taxon>Hypocreomycetidae</taxon>
        <taxon>Hypocreales</taxon>
        <taxon>Cordycipitaceae</taxon>
        <taxon>Beauveria</taxon>
    </lineage>
</organism>
<dbReference type="AlphaFoldDB" id="A0AAW0S008"/>
<proteinExistence type="predicted"/>
<sequence>MSKMCFSASQRQLFFLARAMVHQRTANTRIVLVDEATSAMSTGSDEQTRALMDYVFSECVVLQIAHHQDWLTGMNVKIRMDFGKLISIHRRRRNGQWVESL</sequence>
<dbReference type="Proteomes" id="UP001397290">
    <property type="component" value="Unassembled WGS sequence"/>
</dbReference>
<dbReference type="EMBL" id="JAAHCF010000135">
    <property type="protein sequence ID" value="KAK8147618.1"/>
    <property type="molecule type" value="Genomic_DNA"/>
</dbReference>